<dbReference type="EMBL" id="FNJL01000009">
    <property type="protein sequence ID" value="SDP23422.1"/>
    <property type="molecule type" value="Genomic_DNA"/>
</dbReference>
<name>A0A1H0R1K1_9BURK</name>
<protein>
    <submittedName>
        <fullName evidence="3">Uncharacterized conserved protein YndB, AHSA1/START domain</fullName>
    </submittedName>
</protein>
<dbReference type="CDD" id="cd08895">
    <property type="entry name" value="SRPBCC_CalC_Aha1-like_2"/>
    <property type="match status" value="1"/>
</dbReference>
<dbReference type="InterPro" id="IPR013538">
    <property type="entry name" value="ASHA1/2-like_C"/>
</dbReference>
<dbReference type="SUPFAM" id="SSF55961">
    <property type="entry name" value="Bet v1-like"/>
    <property type="match status" value="1"/>
</dbReference>
<proteinExistence type="inferred from homology"/>
<dbReference type="Gene3D" id="3.30.530.20">
    <property type="match status" value="1"/>
</dbReference>
<sequence length="157" mass="17277">MPASSHDAPAGTGTVTLHRVLRAPAERIYRAFLDPDAMAKWLPPHGFTGRVLEMDARVGGRYRMQFTHWGNGQVHAFGGEYLELVPGERIVHTDRFDATGLPGEMRTTVEFRAVSVGTALRVVQEGIPAMIPVEACYLGWQESLQLLAQLVEPEIPG</sequence>
<dbReference type="InterPro" id="IPR023393">
    <property type="entry name" value="START-like_dom_sf"/>
</dbReference>
<accession>A0A1H0R1K1</accession>
<evidence type="ECO:0000256" key="1">
    <source>
        <dbReference type="ARBA" id="ARBA00006817"/>
    </source>
</evidence>
<comment type="similarity">
    <text evidence="1">Belongs to the AHA1 family.</text>
</comment>
<evidence type="ECO:0000313" key="3">
    <source>
        <dbReference type="EMBL" id="SDP23422.1"/>
    </source>
</evidence>
<gene>
    <name evidence="3" type="ORF">SAMN04489708_109104</name>
</gene>
<dbReference type="OrthoDB" id="9786557at2"/>
<dbReference type="Pfam" id="PF08327">
    <property type="entry name" value="AHSA1"/>
    <property type="match status" value="1"/>
</dbReference>
<keyword evidence="4" id="KW-1185">Reference proteome</keyword>
<feature type="domain" description="Activator of Hsp90 ATPase homologue 1/2-like C-terminal" evidence="2">
    <location>
        <begin position="22"/>
        <end position="152"/>
    </location>
</feature>
<evidence type="ECO:0000313" key="4">
    <source>
        <dbReference type="Proteomes" id="UP000199317"/>
    </source>
</evidence>
<dbReference type="RefSeq" id="WP_092833970.1">
    <property type="nucleotide sequence ID" value="NZ_CP028290.1"/>
</dbReference>
<reference evidence="4" key="1">
    <citation type="submission" date="2016-10" db="EMBL/GenBank/DDBJ databases">
        <authorList>
            <person name="Varghese N."/>
            <person name="Submissions S."/>
        </authorList>
    </citation>
    <scope>NUCLEOTIDE SEQUENCE [LARGE SCALE GENOMIC DNA]</scope>
    <source>
        <strain evidence="4">DSM 17101</strain>
    </source>
</reference>
<dbReference type="Proteomes" id="UP000199317">
    <property type="component" value="Unassembled WGS sequence"/>
</dbReference>
<evidence type="ECO:0000259" key="2">
    <source>
        <dbReference type="Pfam" id="PF08327"/>
    </source>
</evidence>
<organism evidence="3 4">
    <name type="scientific">Paracidovorax cattleyae</name>
    <dbReference type="NCBI Taxonomy" id="80868"/>
    <lineage>
        <taxon>Bacteria</taxon>
        <taxon>Pseudomonadati</taxon>
        <taxon>Pseudomonadota</taxon>
        <taxon>Betaproteobacteria</taxon>
        <taxon>Burkholderiales</taxon>
        <taxon>Comamonadaceae</taxon>
        <taxon>Paracidovorax</taxon>
    </lineage>
</organism>
<dbReference type="AlphaFoldDB" id="A0A1H0R1K1"/>